<comment type="caution">
    <text evidence="1">The sequence shown here is derived from an EMBL/GenBank/DDBJ whole genome shotgun (WGS) entry which is preliminary data.</text>
</comment>
<dbReference type="Proteomes" id="UP001075354">
    <property type="component" value="Chromosome 1"/>
</dbReference>
<organism evidence="1 2">
    <name type="scientific">Megalurothrips usitatus</name>
    <name type="common">bean blossom thrips</name>
    <dbReference type="NCBI Taxonomy" id="439358"/>
    <lineage>
        <taxon>Eukaryota</taxon>
        <taxon>Metazoa</taxon>
        <taxon>Ecdysozoa</taxon>
        <taxon>Arthropoda</taxon>
        <taxon>Hexapoda</taxon>
        <taxon>Insecta</taxon>
        <taxon>Pterygota</taxon>
        <taxon>Neoptera</taxon>
        <taxon>Paraneoptera</taxon>
        <taxon>Thysanoptera</taxon>
        <taxon>Terebrantia</taxon>
        <taxon>Thripoidea</taxon>
        <taxon>Thripidae</taxon>
        <taxon>Megalurothrips</taxon>
    </lineage>
</organism>
<accession>A0AAV7XYE8</accession>
<dbReference type="EMBL" id="JAPTSV010000001">
    <property type="protein sequence ID" value="KAJ1531402.1"/>
    <property type="molecule type" value="Genomic_DNA"/>
</dbReference>
<dbReference type="AlphaFoldDB" id="A0AAV7XYE8"/>
<name>A0AAV7XYE8_9NEOP</name>
<proteinExistence type="predicted"/>
<protein>
    <submittedName>
        <fullName evidence="1">Uncharacterized protein</fullName>
    </submittedName>
</protein>
<reference evidence="1" key="1">
    <citation type="submission" date="2022-12" db="EMBL/GenBank/DDBJ databases">
        <title>Chromosome-level genome assembly of the bean flower thrips Megalurothrips usitatus.</title>
        <authorList>
            <person name="Ma L."/>
            <person name="Liu Q."/>
            <person name="Li H."/>
            <person name="Cai W."/>
        </authorList>
    </citation>
    <scope>NUCLEOTIDE SEQUENCE</scope>
    <source>
        <strain evidence="1">Cailab_2022a</strain>
    </source>
</reference>
<gene>
    <name evidence="1" type="ORF">ONE63_000083</name>
</gene>
<evidence type="ECO:0000313" key="1">
    <source>
        <dbReference type="EMBL" id="KAJ1531402.1"/>
    </source>
</evidence>
<sequence>MDLPQIARVLQPTALVAEIPSMQGCPDVAGNAVVFLGPATNAMRGRGNYTFSAAFNVTRTVHRVAEIRMDITRCREVVSSNTCEHFHSWRLQRNACRAWMDTSAPWAELLKAIPEDYDCPTRTVRVGCEENPKSRIDASVYTVGIFGIFSKPAENTGLGVENLKSAKEEGRATIITRFGN</sequence>
<evidence type="ECO:0000313" key="2">
    <source>
        <dbReference type="Proteomes" id="UP001075354"/>
    </source>
</evidence>
<keyword evidence="2" id="KW-1185">Reference proteome</keyword>